<feature type="transmembrane region" description="Helical" evidence="2">
    <location>
        <begin position="28"/>
        <end position="53"/>
    </location>
</feature>
<accession>A0ABY5D8Z3</accession>
<dbReference type="RefSeq" id="WP_254419320.1">
    <property type="nucleotide sequence ID" value="NZ_BAAAJB010000093.1"/>
</dbReference>
<keyword evidence="2" id="KW-0812">Transmembrane</keyword>
<proteinExistence type="predicted"/>
<dbReference type="InterPro" id="IPR046198">
    <property type="entry name" value="DUF6230"/>
</dbReference>
<dbReference type="EMBL" id="CP099837">
    <property type="protein sequence ID" value="USY20211.1"/>
    <property type="molecule type" value="Genomic_DNA"/>
</dbReference>
<keyword evidence="4" id="KW-1185">Reference proteome</keyword>
<dbReference type="Pfam" id="PF19741">
    <property type="entry name" value="DUF6230"/>
    <property type="match status" value="1"/>
</dbReference>
<evidence type="ECO:0000313" key="4">
    <source>
        <dbReference type="Proteomes" id="UP001055940"/>
    </source>
</evidence>
<evidence type="ECO:0000256" key="2">
    <source>
        <dbReference type="SAM" id="Phobius"/>
    </source>
</evidence>
<evidence type="ECO:0000256" key="1">
    <source>
        <dbReference type="SAM" id="MobiDB-lite"/>
    </source>
</evidence>
<feature type="region of interest" description="Disordered" evidence="1">
    <location>
        <begin position="1"/>
        <end position="20"/>
    </location>
</feature>
<gene>
    <name evidence="3" type="ORF">NE857_00605</name>
</gene>
<protein>
    <submittedName>
        <fullName evidence="3">DUF6230 family protein</fullName>
    </submittedName>
</protein>
<sequence>MDTTSPDVLDGSTDATETPESHTSWKRFALFSVPAGVAIGGILVAMASGALAASFSISGQQFKISADEMYGEGFTQFGWINATVRDEPVPTATAGISEAEIHGLCQSVLTTEFPLVGPVSLMLTAGDAGTPVQASDLVIDMEQMDGNAQFTNMEIGRDASTLDKGPDGFGSGRGYTDLFGMQSDTIYVEDLEQTARAASAGTFKLHNLSLGISLGDDECF</sequence>
<name>A0ABY5D8Z3_9ACTN</name>
<evidence type="ECO:0000313" key="3">
    <source>
        <dbReference type="EMBL" id="USY20211.1"/>
    </source>
</evidence>
<dbReference type="Proteomes" id="UP001055940">
    <property type="component" value="Chromosome"/>
</dbReference>
<keyword evidence="2" id="KW-0472">Membrane</keyword>
<keyword evidence="2" id="KW-1133">Transmembrane helix</keyword>
<organism evidence="3 4">
    <name type="scientific">Nocardiopsis exhalans</name>
    <dbReference type="NCBI Taxonomy" id="163604"/>
    <lineage>
        <taxon>Bacteria</taxon>
        <taxon>Bacillati</taxon>
        <taxon>Actinomycetota</taxon>
        <taxon>Actinomycetes</taxon>
        <taxon>Streptosporangiales</taxon>
        <taxon>Nocardiopsidaceae</taxon>
        <taxon>Nocardiopsis</taxon>
    </lineage>
</organism>
<reference evidence="3" key="1">
    <citation type="submission" date="2022-06" db="EMBL/GenBank/DDBJ databases">
        <authorList>
            <person name="Ping M."/>
        </authorList>
    </citation>
    <scope>NUCLEOTIDE SEQUENCE</scope>
    <source>
        <strain evidence="3">JCM11759T</strain>
    </source>
</reference>